<dbReference type="Pfam" id="PF09608">
    <property type="entry name" value="Alph_Pro_TM"/>
    <property type="match status" value="1"/>
</dbReference>
<feature type="transmembrane region" description="Helical" evidence="1">
    <location>
        <begin position="238"/>
        <end position="259"/>
    </location>
</feature>
<keyword evidence="1" id="KW-0812">Transmembrane</keyword>
<dbReference type="Proteomes" id="UP000192872">
    <property type="component" value="Unassembled WGS sequence"/>
</dbReference>
<gene>
    <name evidence="2" type="ORF">A4S15_00380</name>
</gene>
<proteinExistence type="predicted"/>
<accession>A0A1W9I3B6</accession>
<dbReference type="InterPro" id="IPR019088">
    <property type="entry name" value="CHP02186-rel_TM"/>
</dbReference>
<protein>
    <recommendedName>
        <fullName evidence="4">Transmembrane protein</fullName>
    </recommendedName>
</protein>
<dbReference type="EMBL" id="LWDL01000005">
    <property type="protein sequence ID" value="OQW53941.1"/>
    <property type="molecule type" value="Genomic_DNA"/>
</dbReference>
<name>A0A1W9I3B6_9HYPH</name>
<evidence type="ECO:0000313" key="3">
    <source>
        <dbReference type="Proteomes" id="UP000192872"/>
    </source>
</evidence>
<comment type="caution">
    <text evidence="2">The sequence shown here is derived from an EMBL/GenBank/DDBJ whole genome shotgun (WGS) entry which is preliminary data.</text>
</comment>
<reference evidence="2 3" key="1">
    <citation type="journal article" date="2017" name="Water Res.">
        <title>Comammox in drinking water systems.</title>
        <authorList>
            <person name="Wang Y."/>
            <person name="Ma L."/>
            <person name="Mao Y."/>
            <person name="Jiang X."/>
            <person name="Xia Y."/>
            <person name="Yu K."/>
            <person name="Li B."/>
            <person name="Zhang T."/>
        </authorList>
    </citation>
    <scope>NUCLEOTIDE SEQUENCE [LARGE SCALE GENOMIC DNA]</scope>
    <source>
        <strain evidence="2">SG_bin8</strain>
    </source>
</reference>
<evidence type="ECO:0000313" key="2">
    <source>
        <dbReference type="EMBL" id="OQW53941.1"/>
    </source>
</evidence>
<dbReference type="AlphaFoldDB" id="A0A1W9I3B6"/>
<keyword evidence="1" id="KW-1133">Transmembrane helix</keyword>
<organism evidence="2 3">
    <name type="scientific">Candidatus Raskinella chloraquaticus</name>
    <dbReference type="NCBI Taxonomy" id="1951219"/>
    <lineage>
        <taxon>Bacteria</taxon>
        <taxon>Pseudomonadati</taxon>
        <taxon>Pseudomonadota</taxon>
        <taxon>Alphaproteobacteria</taxon>
        <taxon>Hyphomicrobiales</taxon>
        <taxon>Phreatobacteraceae</taxon>
        <taxon>Candidatus Raskinella</taxon>
    </lineage>
</organism>
<sequence length="262" mass="28144">MSVPGRMLLLGVLLANLSLAGLALPARAEKLVVVLAAERIGITSSFSGTQVVAITVVERDGQSISRSGAYDAVALIRGPERTQVTRRKVRWAGLWVNGPSRTYVGAPTYFAAIANRPFADIAGDDLRAEHNIGLDFLRLSTRGRLPGDVDDKAFRDAFVAAKRTDGLYVESDRGVTFINDTVLRASFPLPANTPVGSYKIDVLLLSQGAIVARGEASIDLVKEGFEASVFRASREQPLLYGLASVVLAIAMGWMAGIVFRRN</sequence>
<dbReference type="STRING" id="1827387.A4S15_00380"/>
<keyword evidence="1" id="KW-0472">Membrane</keyword>
<evidence type="ECO:0008006" key="4">
    <source>
        <dbReference type="Google" id="ProtNLM"/>
    </source>
</evidence>
<dbReference type="RefSeq" id="WP_376802134.1">
    <property type="nucleotide sequence ID" value="NZ_DBNB01000034.1"/>
</dbReference>
<evidence type="ECO:0000256" key="1">
    <source>
        <dbReference type="SAM" id="Phobius"/>
    </source>
</evidence>